<name>A0A099NP45_PICKU</name>
<reference evidence="2" key="1">
    <citation type="journal article" date="2014" name="Microb. Cell Fact.">
        <title>Exploiting Issatchenkia orientalis SD108 for succinic acid production.</title>
        <authorList>
            <person name="Xiao H."/>
            <person name="Shao Z."/>
            <person name="Jiang Y."/>
            <person name="Dole S."/>
            <person name="Zhao H."/>
        </authorList>
    </citation>
    <scope>NUCLEOTIDE SEQUENCE [LARGE SCALE GENOMIC DNA]</scope>
    <source>
        <strain evidence="2">SD108</strain>
    </source>
</reference>
<accession>A0A099NP45</accession>
<sequence>MLREEVSHSYIDINSSKVLNEEVQQ</sequence>
<proteinExistence type="predicted"/>
<dbReference type="EMBL" id="JQFK01001859">
    <property type="protein sequence ID" value="KGK33732.1"/>
    <property type="molecule type" value="Genomic_DNA"/>
</dbReference>
<gene>
    <name evidence="1" type="ORF">JL09_g6609</name>
</gene>
<evidence type="ECO:0000313" key="2">
    <source>
        <dbReference type="Proteomes" id="UP000029867"/>
    </source>
</evidence>
<evidence type="ECO:0000313" key="1">
    <source>
        <dbReference type="EMBL" id="KGK33732.1"/>
    </source>
</evidence>
<dbReference type="Proteomes" id="UP000029867">
    <property type="component" value="Unassembled WGS sequence"/>
</dbReference>
<protein>
    <submittedName>
        <fullName evidence="1">Uncharacterized protein</fullName>
    </submittedName>
</protein>
<organism evidence="1 2">
    <name type="scientific">Pichia kudriavzevii</name>
    <name type="common">Yeast</name>
    <name type="synonym">Issatchenkia orientalis</name>
    <dbReference type="NCBI Taxonomy" id="4909"/>
    <lineage>
        <taxon>Eukaryota</taxon>
        <taxon>Fungi</taxon>
        <taxon>Dikarya</taxon>
        <taxon>Ascomycota</taxon>
        <taxon>Saccharomycotina</taxon>
        <taxon>Pichiomycetes</taxon>
        <taxon>Pichiales</taxon>
        <taxon>Pichiaceae</taxon>
        <taxon>Pichia</taxon>
    </lineage>
</organism>
<dbReference type="HOGENOM" id="CLU_3419436_0_0_1"/>
<dbReference type="AlphaFoldDB" id="A0A099NP45"/>
<comment type="caution">
    <text evidence="1">The sequence shown here is derived from an EMBL/GenBank/DDBJ whole genome shotgun (WGS) entry which is preliminary data.</text>
</comment>